<dbReference type="Proteomes" id="UP001199314">
    <property type="component" value="Unassembled WGS sequence"/>
</dbReference>
<dbReference type="InterPro" id="IPR011704">
    <property type="entry name" value="ATPase_dyneun-rel_AAA"/>
</dbReference>
<dbReference type="InterPro" id="IPR052934">
    <property type="entry name" value="Methyl-DNA_Rec/Restrict_Enz"/>
</dbReference>
<organism evidence="3 4">
    <name type="scientific">Psychroflexus longus</name>
    <dbReference type="NCBI Taxonomy" id="2873596"/>
    <lineage>
        <taxon>Bacteria</taxon>
        <taxon>Pseudomonadati</taxon>
        <taxon>Bacteroidota</taxon>
        <taxon>Flavobacteriia</taxon>
        <taxon>Flavobacteriales</taxon>
        <taxon>Flavobacteriaceae</taxon>
        <taxon>Psychroflexus</taxon>
    </lineage>
</organism>
<evidence type="ECO:0000259" key="2">
    <source>
        <dbReference type="Pfam" id="PF07728"/>
    </source>
</evidence>
<accession>A0ABS7XHM5</accession>
<dbReference type="PANTHER" id="PTHR37291">
    <property type="entry name" value="5-METHYLCYTOSINE-SPECIFIC RESTRICTION ENZYME B"/>
    <property type="match status" value="1"/>
</dbReference>
<evidence type="ECO:0000259" key="1">
    <source>
        <dbReference type="Pfam" id="PF01878"/>
    </source>
</evidence>
<sequence>MHFHQQIHQYLLNYREEHNSNFNFLVRQKSNPDDKKYPGGKIPNGLFFQGTEKYCFVGLVDKNGGNLSTRSVGLVFEPSDDNFVFRFEIVFLDETNPKLIEFYKNLVSEFEGFKWSKNNRKAKLEVCEFQKDDPSKLYQWLDENYPKIRNLALEADVDDLIPDDKRFQKLQNNLEKKLEEVPINYWLFQGNPKIFDFESALSDDSLQDFTVSSHKDKIKVGDKVIIWLTGKQAGCYALAEITSEPSIQSNSIGDKYWKKENSNELKAGIKITHNLYDNPILWEDLKDLDTFKDFKAGNQGSNFTATKEEYSIFKKMLQNNNKQYWLYAPGENARLWDEFYEQGIMGIGWDEIGDLTRFSSKKEIKKALKDTYEGTGSKSNDVTANDDFVNNIEVGDIVITKQGRGELLGYGIVTSDYKFDENRDEYQHIRKVEWKLKGNWKVDFNLVLKTLTNITRYSTDHPDYKTYYERLMGVMGIGNPEKDNRKAFSNWLTKRYGENSGTTSSYIKAIDILSQILSKELFKTNDDSFLDTLYKDLIKEQRNQNSKYYHADAPSYGDNGFYSASIKSYREFLKANNVISTSDYNQMKYSLNTILYGPPGTGKTFKLQSEYFKRFTQYSASTSRENYLKEEVEPLAWWQVLYIALLDLGKVRVNDILAHPAVQAKAKLSTINNLRASLWGALQRHTVDDCPHVGVVSRAAIKPFWKTDHSEWHIQEDENLELFPEAKQILETYKYYDETNSKEIENYSFVTFHQSFTYEDFVEGIKPVLDDETDDIKYEISNGIFKKLALKAQDDPDNDYAIFIDEINRGNVASIFGELITLIEKDKRQGAENELSVILPYSKTKFSVPQNLHIIGTMNTADRSVEALDTALRRRFSFIEMPPIPGVILSNGKADAGMVEGIELPFLLQTINKRIEKLLDKDHKIGHSYFLNVESVEDLRKVFRDKVIPLLEEYFFGDYGKIGLVLGNTFIRKTENNEIRFASFDDYDESIVSDLNQREVYEMKPMDTWDFKSIYL</sequence>
<dbReference type="Gene3D" id="3.40.50.300">
    <property type="entry name" value="P-loop containing nucleotide triphosphate hydrolases"/>
    <property type="match status" value="1"/>
</dbReference>
<gene>
    <name evidence="3" type="ORF">LB452_05875</name>
</gene>
<dbReference type="SUPFAM" id="SSF52540">
    <property type="entry name" value="P-loop containing nucleoside triphosphate hydrolases"/>
    <property type="match status" value="1"/>
</dbReference>
<evidence type="ECO:0000313" key="4">
    <source>
        <dbReference type="Proteomes" id="UP001199314"/>
    </source>
</evidence>
<dbReference type="Pfam" id="PF01878">
    <property type="entry name" value="EVE"/>
    <property type="match status" value="1"/>
</dbReference>
<keyword evidence="4" id="KW-1185">Reference proteome</keyword>
<dbReference type="InterPro" id="IPR027417">
    <property type="entry name" value="P-loop_NTPase"/>
</dbReference>
<dbReference type="InterPro" id="IPR015947">
    <property type="entry name" value="PUA-like_sf"/>
</dbReference>
<reference evidence="4" key="1">
    <citation type="submission" date="2023-07" db="EMBL/GenBank/DDBJ databases">
        <title>Novel species isolated from saline lakes on Tibetan Plateau.</title>
        <authorList>
            <person name="Lu H."/>
        </authorList>
    </citation>
    <scope>NUCLEOTIDE SEQUENCE [LARGE SCALE GENOMIC DNA]</scope>
    <source>
        <strain evidence="4">CAK8W</strain>
    </source>
</reference>
<name>A0ABS7XHM5_9FLAO</name>
<proteinExistence type="predicted"/>
<dbReference type="InterPro" id="IPR002740">
    <property type="entry name" value="EVE_domain"/>
</dbReference>
<dbReference type="SUPFAM" id="SSF88697">
    <property type="entry name" value="PUA domain-like"/>
    <property type="match status" value="1"/>
</dbReference>
<dbReference type="Pfam" id="PF07728">
    <property type="entry name" value="AAA_5"/>
    <property type="match status" value="1"/>
</dbReference>
<feature type="domain" description="ATPase dynein-related AAA" evidence="2">
    <location>
        <begin position="746"/>
        <end position="876"/>
    </location>
</feature>
<evidence type="ECO:0000313" key="3">
    <source>
        <dbReference type="EMBL" id="MBZ9778448.1"/>
    </source>
</evidence>
<dbReference type="RefSeq" id="WP_224460803.1">
    <property type="nucleotide sequence ID" value="NZ_JAIQZE010000004.1"/>
</dbReference>
<feature type="domain" description="EVE" evidence="1">
    <location>
        <begin position="184"/>
        <end position="306"/>
    </location>
</feature>
<protein>
    <submittedName>
        <fullName evidence="3">EVE domain-containing protein</fullName>
    </submittedName>
</protein>
<dbReference type="Gene3D" id="3.10.590.10">
    <property type="entry name" value="ph1033 like domains"/>
    <property type="match status" value="1"/>
</dbReference>
<comment type="caution">
    <text evidence="3">The sequence shown here is derived from an EMBL/GenBank/DDBJ whole genome shotgun (WGS) entry which is preliminary data.</text>
</comment>
<dbReference type="PANTHER" id="PTHR37291:SF1">
    <property type="entry name" value="TYPE IV METHYL-DIRECTED RESTRICTION ENZYME ECOKMCRB SUBUNIT"/>
    <property type="match status" value="1"/>
</dbReference>
<dbReference type="EMBL" id="JAIQZE010000004">
    <property type="protein sequence ID" value="MBZ9778448.1"/>
    <property type="molecule type" value="Genomic_DNA"/>
</dbReference>